<accession>A0AAD6IU27</accession>
<dbReference type="Proteomes" id="UP001221413">
    <property type="component" value="Unassembled WGS sequence"/>
</dbReference>
<proteinExistence type="predicted"/>
<comment type="caution">
    <text evidence="1">The sequence shown here is derived from an EMBL/GenBank/DDBJ whole genome shotgun (WGS) entry which is preliminary data.</text>
</comment>
<gene>
    <name evidence="1" type="ORF">Dda_6961</name>
</gene>
<dbReference type="AlphaFoldDB" id="A0AAD6IU27"/>
<reference evidence="1" key="1">
    <citation type="submission" date="2023-01" db="EMBL/GenBank/DDBJ databases">
        <title>The chitinases involved in constricting ring structure development in the nematode-trapping fungus Drechslerella dactyloides.</title>
        <authorList>
            <person name="Wang R."/>
            <person name="Zhang L."/>
            <person name="Tang P."/>
            <person name="Li S."/>
            <person name="Liang L."/>
        </authorList>
    </citation>
    <scope>NUCLEOTIDE SEQUENCE</scope>
    <source>
        <strain evidence="1">YMF1.00031</strain>
    </source>
</reference>
<protein>
    <submittedName>
        <fullName evidence="1">Uncharacterized protein</fullName>
    </submittedName>
</protein>
<name>A0AAD6IU27_DREDA</name>
<sequence>MPPNRKTKQTVVAPQSSTATTMNVATPGTELVFDISKILPKKINFEPSTMDDKQKKEYIEAIGTNSAYNSCILEINRHMSPDGPFRQPISIFTGLAHSSAPDCVEKLEPGTLTIDQWQGMFDYYGLVPRKKPDSPSHLEQEYIGYWKMFAGILDVKFGPDSDDEEYQDPEYDGDLADLADLDKEDQEYDEEHGEE</sequence>
<keyword evidence="2" id="KW-1185">Reference proteome</keyword>
<evidence type="ECO:0000313" key="1">
    <source>
        <dbReference type="EMBL" id="KAJ6258049.1"/>
    </source>
</evidence>
<evidence type="ECO:0000313" key="2">
    <source>
        <dbReference type="Proteomes" id="UP001221413"/>
    </source>
</evidence>
<organism evidence="1 2">
    <name type="scientific">Drechslerella dactyloides</name>
    <name type="common">Nematode-trapping fungus</name>
    <name type="synonym">Arthrobotrys dactyloides</name>
    <dbReference type="NCBI Taxonomy" id="74499"/>
    <lineage>
        <taxon>Eukaryota</taxon>
        <taxon>Fungi</taxon>
        <taxon>Dikarya</taxon>
        <taxon>Ascomycota</taxon>
        <taxon>Pezizomycotina</taxon>
        <taxon>Orbiliomycetes</taxon>
        <taxon>Orbiliales</taxon>
        <taxon>Orbiliaceae</taxon>
        <taxon>Drechslerella</taxon>
    </lineage>
</organism>
<dbReference type="EMBL" id="JAQGDS010000009">
    <property type="protein sequence ID" value="KAJ6258049.1"/>
    <property type="molecule type" value="Genomic_DNA"/>
</dbReference>